<protein>
    <submittedName>
        <fullName evidence="1">Uncharacterized protein</fullName>
    </submittedName>
</protein>
<reference evidence="1 2" key="1">
    <citation type="submission" date="2019-03" db="EMBL/GenBank/DDBJ databases">
        <title>The genome sequence of a newly discovered highly antifungal drug resistant Aspergillus species, Aspergillus tanneri NIH 1004.</title>
        <authorList>
            <person name="Mounaud S."/>
            <person name="Singh I."/>
            <person name="Joardar V."/>
            <person name="Pakala S."/>
            <person name="Pakala S."/>
            <person name="Venepally P."/>
            <person name="Hoover J."/>
            <person name="Nierman W."/>
            <person name="Chung J."/>
            <person name="Losada L."/>
        </authorList>
    </citation>
    <scope>NUCLEOTIDE SEQUENCE [LARGE SCALE GENOMIC DNA]</scope>
    <source>
        <strain evidence="1 2">NIH1004</strain>
    </source>
</reference>
<sequence>MQARGGMVYLQVGTTGSAPSWSWLSWRAEVDMLHETDGAPH</sequence>
<name>A0A4S3JHI4_9EURO</name>
<proteinExistence type="predicted"/>
<accession>A0A4S3JHI4</accession>
<comment type="caution">
    <text evidence="1">The sequence shown here is derived from an EMBL/GenBank/DDBJ whole genome shotgun (WGS) entry which is preliminary data.</text>
</comment>
<evidence type="ECO:0000313" key="2">
    <source>
        <dbReference type="Proteomes" id="UP000308092"/>
    </source>
</evidence>
<organism evidence="1 2">
    <name type="scientific">Aspergillus tanneri</name>
    <dbReference type="NCBI Taxonomy" id="1220188"/>
    <lineage>
        <taxon>Eukaryota</taxon>
        <taxon>Fungi</taxon>
        <taxon>Dikarya</taxon>
        <taxon>Ascomycota</taxon>
        <taxon>Pezizomycotina</taxon>
        <taxon>Eurotiomycetes</taxon>
        <taxon>Eurotiomycetidae</taxon>
        <taxon>Eurotiales</taxon>
        <taxon>Aspergillaceae</taxon>
        <taxon>Aspergillus</taxon>
        <taxon>Aspergillus subgen. Circumdati</taxon>
    </lineage>
</organism>
<keyword evidence="2" id="KW-1185">Reference proteome</keyword>
<dbReference type="Proteomes" id="UP000308092">
    <property type="component" value="Unassembled WGS sequence"/>
</dbReference>
<dbReference type="VEuPathDB" id="FungiDB:EYZ11_005800"/>
<dbReference type="AlphaFoldDB" id="A0A4S3JHI4"/>
<gene>
    <name evidence="1" type="ORF">EYZ11_005800</name>
</gene>
<dbReference type="EMBL" id="SOSA01000192">
    <property type="protein sequence ID" value="THC94720.1"/>
    <property type="molecule type" value="Genomic_DNA"/>
</dbReference>
<evidence type="ECO:0000313" key="1">
    <source>
        <dbReference type="EMBL" id="THC94720.1"/>
    </source>
</evidence>